<reference evidence="1 2" key="1">
    <citation type="submission" date="2023-01" db="EMBL/GenBank/DDBJ databases">
        <title>Analysis of 21 Apiospora genomes using comparative genomics revels a genus with tremendous synthesis potential of carbohydrate active enzymes and secondary metabolites.</title>
        <authorList>
            <person name="Sorensen T."/>
        </authorList>
    </citation>
    <scope>NUCLEOTIDE SEQUENCE [LARGE SCALE GENOMIC DNA]</scope>
    <source>
        <strain evidence="1 2">CBS 33761</strain>
    </source>
</reference>
<protein>
    <submittedName>
        <fullName evidence="1">Uncharacterized protein</fullName>
    </submittedName>
</protein>
<keyword evidence="2" id="KW-1185">Reference proteome</keyword>
<organism evidence="1 2">
    <name type="scientific">Apiospora rasikravindrae</name>
    <dbReference type="NCBI Taxonomy" id="990691"/>
    <lineage>
        <taxon>Eukaryota</taxon>
        <taxon>Fungi</taxon>
        <taxon>Dikarya</taxon>
        <taxon>Ascomycota</taxon>
        <taxon>Pezizomycotina</taxon>
        <taxon>Sordariomycetes</taxon>
        <taxon>Xylariomycetidae</taxon>
        <taxon>Amphisphaeriales</taxon>
        <taxon>Apiosporaceae</taxon>
        <taxon>Apiospora</taxon>
    </lineage>
</organism>
<name>A0ABR1U9Q6_9PEZI</name>
<accession>A0ABR1U9Q6</accession>
<dbReference type="EMBL" id="JAQQWK010000001">
    <property type="protein sequence ID" value="KAK8055614.1"/>
    <property type="molecule type" value="Genomic_DNA"/>
</dbReference>
<sequence>MGTMGNTLRVGERIVIVVVVNDDGAPACRGEGATATTQTGSFSAVVPDTIIFIAIAHVLTSRSWAIFTAGCI</sequence>
<evidence type="ECO:0000313" key="2">
    <source>
        <dbReference type="Proteomes" id="UP001444661"/>
    </source>
</evidence>
<dbReference type="Proteomes" id="UP001444661">
    <property type="component" value="Unassembled WGS sequence"/>
</dbReference>
<gene>
    <name evidence="1" type="ORF">PG993_000841</name>
</gene>
<proteinExistence type="predicted"/>
<comment type="caution">
    <text evidence="1">The sequence shown here is derived from an EMBL/GenBank/DDBJ whole genome shotgun (WGS) entry which is preliminary data.</text>
</comment>
<evidence type="ECO:0000313" key="1">
    <source>
        <dbReference type="EMBL" id="KAK8055614.1"/>
    </source>
</evidence>